<accession>A0ABD3ENK0</accession>
<dbReference type="AlphaFoldDB" id="A0ABD3ENK0"/>
<evidence type="ECO:0008006" key="3">
    <source>
        <dbReference type="Google" id="ProtNLM"/>
    </source>
</evidence>
<evidence type="ECO:0000313" key="2">
    <source>
        <dbReference type="Proteomes" id="UP001632038"/>
    </source>
</evidence>
<protein>
    <recommendedName>
        <fullName evidence="3">Protein kinase domain-containing protein</fullName>
    </recommendedName>
</protein>
<evidence type="ECO:0000313" key="1">
    <source>
        <dbReference type="EMBL" id="KAL3655806.1"/>
    </source>
</evidence>
<sequence>MRIKRKTHYCGPSYRYKFKTRDKAEIIANKFNVLGKSPNIARYYDFTKSTKHFYVHVERGTTLSEHLDTMRGTGNLIVAKMGGGTLLNPTDTFQNLFRDYFSVVSYMHERNFVHGSIDIDR</sequence>
<comment type="caution">
    <text evidence="1">The sequence shown here is derived from an EMBL/GenBank/DDBJ whole genome shotgun (WGS) entry which is preliminary data.</text>
</comment>
<dbReference type="SUPFAM" id="SSF56112">
    <property type="entry name" value="Protein kinase-like (PK-like)"/>
    <property type="match status" value="1"/>
</dbReference>
<dbReference type="Proteomes" id="UP001632038">
    <property type="component" value="Unassembled WGS sequence"/>
</dbReference>
<gene>
    <name evidence="1" type="ORF">CASFOL_000202</name>
</gene>
<proteinExistence type="predicted"/>
<dbReference type="EMBL" id="JAVIJP010000001">
    <property type="protein sequence ID" value="KAL3655806.1"/>
    <property type="molecule type" value="Genomic_DNA"/>
</dbReference>
<reference evidence="2" key="1">
    <citation type="journal article" date="2024" name="IScience">
        <title>Strigolactones Initiate the Formation of Haustorium-like Structures in Castilleja.</title>
        <authorList>
            <person name="Buerger M."/>
            <person name="Peterson D."/>
            <person name="Chory J."/>
        </authorList>
    </citation>
    <scope>NUCLEOTIDE SEQUENCE [LARGE SCALE GENOMIC DNA]</scope>
</reference>
<dbReference type="Gene3D" id="1.10.510.10">
    <property type="entry name" value="Transferase(Phosphotransferase) domain 1"/>
    <property type="match status" value="1"/>
</dbReference>
<name>A0ABD3ENK0_9LAMI</name>
<organism evidence="1 2">
    <name type="scientific">Castilleja foliolosa</name>
    <dbReference type="NCBI Taxonomy" id="1961234"/>
    <lineage>
        <taxon>Eukaryota</taxon>
        <taxon>Viridiplantae</taxon>
        <taxon>Streptophyta</taxon>
        <taxon>Embryophyta</taxon>
        <taxon>Tracheophyta</taxon>
        <taxon>Spermatophyta</taxon>
        <taxon>Magnoliopsida</taxon>
        <taxon>eudicotyledons</taxon>
        <taxon>Gunneridae</taxon>
        <taxon>Pentapetalae</taxon>
        <taxon>asterids</taxon>
        <taxon>lamiids</taxon>
        <taxon>Lamiales</taxon>
        <taxon>Orobanchaceae</taxon>
        <taxon>Pedicularideae</taxon>
        <taxon>Castillejinae</taxon>
        <taxon>Castilleja</taxon>
    </lineage>
</organism>
<keyword evidence="2" id="KW-1185">Reference proteome</keyword>
<dbReference type="InterPro" id="IPR011009">
    <property type="entry name" value="Kinase-like_dom_sf"/>
</dbReference>